<dbReference type="PIRSF" id="PIRSF002162">
    <property type="entry name" value="Ribosomal_L6"/>
    <property type="match status" value="1"/>
</dbReference>
<dbReference type="GO" id="GO:0003735">
    <property type="term" value="F:structural constituent of ribosome"/>
    <property type="evidence" value="ECO:0007669"/>
    <property type="project" value="UniProtKB-UniRule"/>
</dbReference>
<comment type="similarity">
    <text evidence="1 4 5">Belongs to the universal ribosomal protein uL6 family.</text>
</comment>
<feature type="domain" description="Large ribosomal subunit protein uL6 alpha-beta" evidence="7">
    <location>
        <begin position="13"/>
        <end position="82"/>
    </location>
</feature>
<name>A0A955I119_9BACT</name>
<keyword evidence="2 4" id="KW-0689">Ribosomal protein</keyword>
<accession>A0A955I119</accession>
<dbReference type="Pfam" id="PF00347">
    <property type="entry name" value="Ribosomal_L6"/>
    <property type="match status" value="2"/>
</dbReference>
<protein>
    <recommendedName>
        <fullName evidence="4">Large ribosomal subunit protein uL6</fullName>
    </recommendedName>
</protein>
<evidence type="ECO:0000256" key="1">
    <source>
        <dbReference type="ARBA" id="ARBA00009356"/>
    </source>
</evidence>
<comment type="subunit">
    <text evidence="4">Part of the 50S ribosomal subunit.</text>
</comment>
<comment type="caution">
    <text evidence="8">The sequence shown here is derived from an EMBL/GenBank/DDBJ whole genome shotgun (WGS) entry which is preliminary data.</text>
</comment>
<gene>
    <name evidence="4 8" type="primary">rplF</name>
    <name evidence="8" type="ORF">KC685_02040</name>
</gene>
<dbReference type="InterPro" id="IPR019906">
    <property type="entry name" value="Ribosomal_uL6_bac-type"/>
</dbReference>
<organism evidence="8 9">
    <name type="scientific">Candidatus Dojkabacteria bacterium</name>
    <dbReference type="NCBI Taxonomy" id="2099670"/>
    <lineage>
        <taxon>Bacteria</taxon>
        <taxon>Candidatus Dojkabacteria</taxon>
    </lineage>
</organism>
<reference evidence="8" key="1">
    <citation type="submission" date="2020-04" db="EMBL/GenBank/DDBJ databases">
        <authorList>
            <person name="Zhang T."/>
        </authorList>
    </citation>
    <scope>NUCLEOTIDE SEQUENCE</scope>
    <source>
        <strain evidence="8">HKST-UBA17</strain>
    </source>
</reference>
<dbReference type="InterPro" id="IPR000702">
    <property type="entry name" value="Ribosomal_uL6-like"/>
</dbReference>
<evidence type="ECO:0000256" key="6">
    <source>
        <dbReference type="RuleBase" id="RU003870"/>
    </source>
</evidence>
<evidence type="ECO:0000256" key="5">
    <source>
        <dbReference type="RuleBase" id="RU003869"/>
    </source>
</evidence>
<evidence type="ECO:0000256" key="3">
    <source>
        <dbReference type="ARBA" id="ARBA00023274"/>
    </source>
</evidence>
<feature type="domain" description="Large ribosomal subunit protein uL6 alpha-beta" evidence="7">
    <location>
        <begin position="91"/>
        <end position="164"/>
    </location>
</feature>
<keyword evidence="3 4" id="KW-0687">Ribonucleoprotein</keyword>
<evidence type="ECO:0000313" key="8">
    <source>
        <dbReference type="EMBL" id="MCA9376680.1"/>
    </source>
</evidence>
<sequence>MSRIGIQPIKIIEGVSVEVSADELIVKGPLGENIVYIPQGINIHIDGDTITVDRTDETKLTRSLHGTVRSLIDSAIIGAKDGFQKTLKIHGVGYRVKTEGTGLSMSLGWNHPIIFPAPENITFEVPDETTIVVKGHNKQKVGEVAARIREYRKPEPYKGKGIRYEGEYVRQKSAKAVVK</sequence>
<dbReference type="PANTHER" id="PTHR11655">
    <property type="entry name" value="60S/50S RIBOSOMAL PROTEIN L6/L9"/>
    <property type="match status" value="1"/>
</dbReference>
<dbReference type="FunFam" id="3.90.930.12:FF:000001">
    <property type="entry name" value="50S ribosomal protein L6"/>
    <property type="match status" value="1"/>
</dbReference>
<dbReference type="Gene3D" id="3.90.930.12">
    <property type="entry name" value="Ribosomal protein L6, alpha-beta domain"/>
    <property type="match status" value="2"/>
</dbReference>
<evidence type="ECO:0000256" key="4">
    <source>
        <dbReference type="HAMAP-Rule" id="MF_01365"/>
    </source>
</evidence>
<dbReference type="GO" id="GO:0022625">
    <property type="term" value="C:cytosolic large ribosomal subunit"/>
    <property type="evidence" value="ECO:0007669"/>
    <property type="project" value="UniProtKB-UniRule"/>
</dbReference>
<evidence type="ECO:0000256" key="2">
    <source>
        <dbReference type="ARBA" id="ARBA00022980"/>
    </source>
</evidence>
<keyword evidence="4 6" id="KW-0699">rRNA-binding</keyword>
<keyword evidence="4 6" id="KW-0694">RNA-binding</keyword>
<proteinExistence type="inferred from homology"/>
<dbReference type="EMBL" id="JAGQLN010000006">
    <property type="protein sequence ID" value="MCA9376680.1"/>
    <property type="molecule type" value="Genomic_DNA"/>
</dbReference>
<dbReference type="GO" id="GO:0002181">
    <property type="term" value="P:cytoplasmic translation"/>
    <property type="evidence" value="ECO:0007669"/>
    <property type="project" value="TreeGrafter"/>
</dbReference>
<dbReference type="PRINTS" id="PR00059">
    <property type="entry name" value="RIBOSOMALL6"/>
</dbReference>
<evidence type="ECO:0000259" key="7">
    <source>
        <dbReference type="Pfam" id="PF00347"/>
    </source>
</evidence>
<dbReference type="PANTHER" id="PTHR11655:SF14">
    <property type="entry name" value="LARGE RIBOSOMAL SUBUNIT PROTEIN UL6M"/>
    <property type="match status" value="1"/>
</dbReference>
<dbReference type="InterPro" id="IPR002358">
    <property type="entry name" value="Ribosomal_uL6_CS"/>
</dbReference>
<dbReference type="PROSITE" id="PS00525">
    <property type="entry name" value="RIBOSOMAL_L6_1"/>
    <property type="match status" value="1"/>
</dbReference>
<dbReference type="HAMAP" id="MF_01365_B">
    <property type="entry name" value="Ribosomal_uL6_B"/>
    <property type="match status" value="1"/>
</dbReference>
<dbReference type="GO" id="GO:0019843">
    <property type="term" value="F:rRNA binding"/>
    <property type="evidence" value="ECO:0007669"/>
    <property type="project" value="UniProtKB-UniRule"/>
</dbReference>
<reference evidence="8" key="2">
    <citation type="journal article" date="2021" name="Microbiome">
        <title>Successional dynamics and alternative stable states in a saline activated sludge microbial community over 9 years.</title>
        <authorList>
            <person name="Wang Y."/>
            <person name="Ye J."/>
            <person name="Ju F."/>
            <person name="Liu L."/>
            <person name="Boyd J.A."/>
            <person name="Deng Y."/>
            <person name="Parks D.H."/>
            <person name="Jiang X."/>
            <person name="Yin X."/>
            <person name="Woodcroft B.J."/>
            <person name="Tyson G.W."/>
            <person name="Hugenholtz P."/>
            <person name="Polz M.F."/>
            <person name="Zhang T."/>
        </authorList>
    </citation>
    <scope>NUCLEOTIDE SEQUENCE</scope>
    <source>
        <strain evidence="8">HKST-UBA17</strain>
    </source>
</reference>
<dbReference type="InterPro" id="IPR036789">
    <property type="entry name" value="Ribosomal_uL6-like_a/b-dom_sf"/>
</dbReference>
<dbReference type="AlphaFoldDB" id="A0A955I119"/>
<dbReference type="InterPro" id="IPR020040">
    <property type="entry name" value="Ribosomal_uL6_a/b-dom"/>
</dbReference>
<dbReference type="SUPFAM" id="SSF56053">
    <property type="entry name" value="Ribosomal protein L6"/>
    <property type="match status" value="2"/>
</dbReference>
<comment type="function">
    <text evidence="4 6">This protein binds to the 23S rRNA, and is important in its secondary structure. It is located near the subunit interface in the base of the L7/L12 stalk, and near the tRNA binding site of the peptidyltransferase center.</text>
</comment>
<evidence type="ECO:0000313" key="9">
    <source>
        <dbReference type="Proteomes" id="UP000741282"/>
    </source>
</evidence>
<dbReference type="NCBIfam" id="TIGR03654">
    <property type="entry name" value="L6_bact"/>
    <property type="match status" value="1"/>
</dbReference>
<dbReference type="Proteomes" id="UP000741282">
    <property type="component" value="Unassembled WGS sequence"/>
</dbReference>